<dbReference type="GO" id="GO:0005200">
    <property type="term" value="F:structural constituent of cytoskeleton"/>
    <property type="evidence" value="ECO:0007669"/>
    <property type="project" value="InterPro"/>
</dbReference>
<evidence type="ECO:0000256" key="3">
    <source>
        <dbReference type="ARBA" id="ARBA00022741"/>
    </source>
</evidence>
<evidence type="ECO:0000256" key="1">
    <source>
        <dbReference type="ARBA" id="ARBA00009636"/>
    </source>
</evidence>
<dbReference type="InterPro" id="IPR003008">
    <property type="entry name" value="Tubulin_FtsZ_GTPase"/>
</dbReference>
<evidence type="ECO:0000259" key="7">
    <source>
        <dbReference type="Pfam" id="PF00091"/>
    </source>
</evidence>
<keyword evidence="3" id="KW-0547">Nucleotide-binding</keyword>
<comment type="catalytic activity">
    <reaction evidence="6">
        <text>GTP + H2O = GDP + phosphate + H(+)</text>
        <dbReference type="Rhea" id="RHEA:19669"/>
        <dbReference type="ChEBI" id="CHEBI:15377"/>
        <dbReference type="ChEBI" id="CHEBI:15378"/>
        <dbReference type="ChEBI" id="CHEBI:37565"/>
        <dbReference type="ChEBI" id="CHEBI:43474"/>
        <dbReference type="ChEBI" id="CHEBI:58189"/>
    </reaction>
    <physiologicalReaction direction="left-to-right" evidence="6">
        <dbReference type="Rhea" id="RHEA:19670"/>
    </physiologicalReaction>
</comment>
<dbReference type="Pfam" id="PF00091">
    <property type="entry name" value="Tubulin"/>
    <property type="match status" value="1"/>
</dbReference>
<dbReference type="InterPro" id="IPR002452">
    <property type="entry name" value="Alpha_tubulin"/>
</dbReference>
<feature type="domain" description="Tubulin/FtsZ GTPase" evidence="7">
    <location>
        <begin position="25"/>
        <end position="109"/>
    </location>
</feature>
<reference evidence="8" key="1">
    <citation type="submission" date="2023-07" db="EMBL/GenBank/DDBJ databases">
        <title>Chromosome-level genome assembly of Artemia franciscana.</title>
        <authorList>
            <person name="Jo E."/>
        </authorList>
    </citation>
    <scope>NUCLEOTIDE SEQUENCE</scope>
    <source>
        <tissue evidence="8">Whole body</tissue>
    </source>
</reference>
<dbReference type="InterPro" id="IPR000217">
    <property type="entry name" value="Tubulin"/>
</dbReference>
<evidence type="ECO:0000256" key="5">
    <source>
        <dbReference type="ARBA" id="ARBA00023134"/>
    </source>
</evidence>
<keyword evidence="2" id="KW-0493">Microtubule</keyword>
<proteinExistence type="inferred from homology"/>
<dbReference type="InterPro" id="IPR036525">
    <property type="entry name" value="Tubulin/FtsZ_GTPase_sf"/>
</dbReference>
<evidence type="ECO:0000256" key="2">
    <source>
        <dbReference type="ARBA" id="ARBA00022701"/>
    </source>
</evidence>
<dbReference type="GO" id="GO:0007017">
    <property type="term" value="P:microtubule-based process"/>
    <property type="evidence" value="ECO:0007669"/>
    <property type="project" value="InterPro"/>
</dbReference>
<evidence type="ECO:0000256" key="6">
    <source>
        <dbReference type="ARBA" id="ARBA00049117"/>
    </source>
</evidence>
<dbReference type="PRINTS" id="PR01161">
    <property type="entry name" value="TUBULIN"/>
</dbReference>
<dbReference type="GO" id="GO:0005874">
    <property type="term" value="C:microtubule"/>
    <property type="evidence" value="ECO:0007669"/>
    <property type="project" value="UniProtKB-KW"/>
</dbReference>
<gene>
    <name evidence="8" type="ORF">QYM36_017264</name>
</gene>
<sequence length="168" mass="18961">MVFDIFFFGVTLNCGFEILGERERECIAVHIGQAGVQMGKACWELYCLEHGIGPDGTLQRELKENEDVARLDDAYTSFFMETVAGRYVPRAIMVDLEDSVITKKKTVHSAFLFSKVDDVIEVDDGVLKIDDIYVLQVRLRLLKQPFLGTSIFGSAKTKLSTCYFNLES</sequence>
<dbReference type="Proteomes" id="UP001187531">
    <property type="component" value="Unassembled WGS sequence"/>
</dbReference>
<keyword evidence="9" id="KW-1185">Reference proteome</keyword>
<comment type="similarity">
    <text evidence="1">Belongs to the tubulin family.</text>
</comment>
<organism evidence="8 9">
    <name type="scientific">Artemia franciscana</name>
    <name type="common">Brine shrimp</name>
    <name type="synonym">Artemia sanfranciscana</name>
    <dbReference type="NCBI Taxonomy" id="6661"/>
    <lineage>
        <taxon>Eukaryota</taxon>
        <taxon>Metazoa</taxon>
        <taxon>Ecdysozoa</taxon>
        <taxon>Arthropoda</taxon>
        <taxon>Crustacea</taxon>
        <taxon>Branchiopoda</taxon>
        <taxon>Anostraca</taxon>
        <taxon>Artemiidae</taxon>
        <taxon>Artemia</taxon>
    </lineage>
</organism>
<keyword evidence="4" id="KW-0378">Hydrolase</keyword>
<keyword evidence="5" id="KW-0342">GTP-binding</keyword>
<protein>
    <recommendedName>
        <fullName evidence="7">Tubulin/FtsZ GTPase domain-containing protein</fullName>
    </recommendedName>
</protein>
<dbReference type="GO" id="GO:0005525">
    <property type="term" value="F:GTP binding"/>
    <property type="evidence" value="ECO:0007669"/>
    <property type="project" value="UniProtKB-KW"/>
</dbReference>
<dbReference type="SUPFAM" id="SSF52490">
    <property type="entry name" value="Tubulin nucleotide-binding domain-like"/>
    <property type="match status" value="1"/>
</dbReference>
<comment type="caution">
    <text evidence="8">The sequence shown here is derived from an EMBL/GenBank/DDBJ whole genome shotgun (WGS) entry which is preliminary data.</text>
</comment>
<dbReference type="EMBL" id="JAVRJZ010000021">
    <property type="protein sequence ID" value="KAK2705156.1"/>
    <property type="molecule type" value="Genomic_DNA"/>
</dbReference>
<dbReference type="Gene3D" id="3.40.50.1440">
    <property type="entry name" value="Tubulin/FtsZ, GTPase domain"/>
    <property type="match status" value="1"/>
</dbReference>
<name>A0AA88HCW6_ARTSF</name>
<evidence type="ECO:0000313" key="8">
    <source>
        <dbReference type="EMBL" id="KAK2705156.1"/>
    </source>
</evidence>
<dbReference type="PANTHER" id="PTHR11588">
    <property type="entry name" value="TUBULIN"/>
    <property type="match status" value="1"/>
</dbReference>
<evidence type="ECO:0000313" key="9">
    <source>
        <dbReference type="Proteomes" id="UP001187531"/>
    </source>
</evidence>
<dbReference type="PRINTS" id="PR01162">
    <property type="entry name" value="ALPHATUBULIN"/>
</dbReference>
<dbReference type="GO" id="GO:0016787">
    <property type="term" value="F:hydrolase activity"/>
    <property type="evidence" value="ECO:0007669"/>
    <property type="project" value="UniProtKB-KW"/>
</dbReference>
<accession>A0AA88HCW6</accession>
<dbReference type="AlphaFoldDB" id="A0AA88HCW6"/>
<evidence type="ECO:0000256" key="4">
    <source>
        <dbReference type="ARBA" id="ARBA00022801"/>
    </source>
</evidence>